<dbReference type="InterPro" id="IPR001387">
    <property type="entry name" value="Cro/C1-type_HTH"/>
</dbReference>
<gene>
    <name evidence="2" type="ORF">Q9R02_15435</name>
</gene>
<keyword evidence="3" id="KW-1185">Reference proteome</keyword>
<evidence type="ECO:0000313" key="2">
    <source>
        <dbReference type="EMBL" id="MDP5228551.1"/>
    </source>
</evidence>
<dbReference type="EMBL" id="JAVALS010000017">
    <property type="protein sequence ID" value="MDP5228551.1"/>
    <property type="molecule type" value="Genomic_DNA"/>
</dbReference>
<dbReference type="Proteomes" id="UP001232725">
    <property type="component" value="Unassembled WGS sequence"/>
</dbReference>
<dbReference type="Pfam" id="PF13560">
    <property type="entry name" value="HTH_31"/>
    <property type="match status" value="1"/>
</dbReference>
<organism evidence="2 3">
    <name type="scientific">Arthrobacter horti</name>
    <dbReference type="NCBI Taxonomy" id="3068273"/>
    <lineage>
        <taxon>Bacteria</taxon>
        <taxon>Bacillati</taxon>
        <taxon>Actinomycetota</taxon>
        <taxon>Actinomycetes</taxon>
        <taxon>Micrococcales</taxon>
        <taxon>Micrococcaceae</taxon>
        <taxon>Arthrobacter</taxon>
    </lineage>
</organism>
<dbReference type="SUPFAM" id="SSF47413">
    <property type="entry name" value="lambda repressor-like DNA-binding domains"/>
    <property type="match status" value="1"/>
</dbReference>
<accession>A0ABT9ISG7</accession>
<dbReference type="SMART" id="SM00530">
    <property type="entry name" value="HTH_XRE"/>
    <property type="match status" value="1"/>
</dbReference>
<feature type="domain" description="HTH cro/C1-type" evidence="1">
    <location>
        <begin position="21"/>
        <end position="76"/>
    </location>
</feature>
<sequence length="86" mass="9037">MARKQVSAEDREVGHRLGAALRDARNAAGMSAQTVASVSELSIDTVRSIETGRTASPSFITVARIADALGVSLDRLHNAVRSESSS</sequence>
<dbReference type="PROSITE" id="PS50943">
    <property type="entry name" value="HTH_CROC1"/>
    <property type="match status" value="1"/>
</dbReference>
<dbReference type="Gene3D" id="1.10.260.40">
    <property type="entry name" value="lambda repressor-like DNA-binding domains"/>
    <property type="match status" value="1"/>
</dbReference>
<dbReference type="CDD" id="cd00093">
    <property type="entry name" value="HTH_XRE"/>
    <property type="match status" value="1"/>
</dbReference>
<dbReference type="InterPro" id="IPR010982">
    <property type="entry name" value="Lambda_DNA-bd_dom_sf"/>
</dbReference>
<name>A0ABT9ISG7_9MICC</name>
<dbReference type="RefSeq" id="WP_305997598.1">
    <property type="nucleotide sequence ID" value="NZ_JAVALS010000017.1"/>
</dbReference>
<comment type="caution">
    <text evidence="2">The sequence shown here is derived from an EMBL/GenBank/DDBJ whole genome shotgun (WGS) entry which is preliminary data.</text>
</comment>
<protein>
    <submittedName>
        <fullName evidence="2">Helix-turn-helix transcriptional regulator</fullName>
    </submittedName>
</protein>
<proteinExistence type="predicted"/>
<evidence type="ECO:0000259" key="1">
    <source>
        <dbReference type="PROSITE" id="PS50943"/>
    </source>
</evidence>
<reference evidence="2 3" key="1">
    <citation type="submission" date="2023-08" db="EMBL/GenBank/DDBJ databases">
        <title>Arthrobacter horti sp. nov., isolated from forest soil.</title>
        <authorList>
            <person name="Park M."/>
        </authorList>
    </citation>
    <scope>NUCLEOTIDE SEQUENCE [LARGE SCALE GENOMIC DNA]</scope>
    <source>
        <strain evidence="2 3">YJM1</strain>
    </source>
</reference>
<evidence type="ECO:0000313" key="3">
    <source>
        <dbReference type="Proteomes" id="UP001232725"/>
    </source>
</evidence>